<accession>A0A9N9F6M2</accession>
<dbReference type="Proteomes" id="UP000789739">
    <property type="component" value="Unassembled WGS sequence"/>
</dbReference>
<dbReference type="EMBL" id="CAJVPI010000280">
    <property type="protein sequence ID" value="CAG8512806.1"/>
    <property type="molecule type" value="Genomic_DNA"/>
</dbReference>
<evidence type="ECO:0000313" key="2">
    <source>
        <dbReference type="EMBL" id="CAG8512806.1"/>
    </source>
</evidence>
<comment type="caution">
    <text evidence="2">The sequence shown here is derived from an EMBL/GenBank/DDBJ whole genome shotgun (WGS) entry which is preliminary data.</text>
</comment>
<organism evidence="2 3">
    <name type="scientific">Paraglomus brasilianum</name>
    <dbReference type="NCBI Taxonomy" id="144538"/>
    <lineage>
        <taxon>Eukaryota</taxon>
        <taxon>Fungi</taxon>
        <taxon>Fungi incertae sedis</taxon>
        <taxon>Mucoromycota</taxon>
        <taxon>Glomeromycotina</taxon>
        <taxon>Glomeromycetes</taxon>
        <taxon>Paraglomerales</taxon>
        <taxon>Paraglomeraceae</taxon>
        <taxon>Paraglomus</taxon>
    </lineage>
</organism>
<evidence type="ECO:0000259" key="1">
    <source>
        <dbReference type="Pfam" id="PF09820"/>
    </source>
</evidence>
<dbReference type="OrthoDB" id="2411872at2759"/>
<proteinExistence type="predicted"/>
<protein>
    <submittedName>
        <fullName evidence="2">2100_t:CDS:1</fullName>
    </submittedName>
</protein>
<gene>
    <name evidence="2" type="ORF">PBRASI_LOCUS3203</name>
</gene>
<sequence length="119" mass="13597">MLVKRKLEGEEALPARKRQQTAPHRGMRAFPVLYSETNVKFIFPIPDGVMLHMGKGLFIGHSIFEQIVDDNHAFIDKTLLIAEFLDQPTDIVPLVLRPRRFGKATDIMTLKVSCYTDPF</sequence>
<dbReference type="Pfam" id="PF09820">
    <property type="entry name" value="AAA-ATPase_like"/>
    <property type="match status" value="1"/>
</dbReference>
<dbReference type="InterPro" id="IPR018631">
    <property type="entry name" value="AAA-ATPase-like_dom"/>
</dbReference>
<feature type="domain" description="AAA-ATPase-like" evidence="1">
    <location>
        <begin position="59"/>
        <end position="112"/>
    </location>
</feature>
<name>A0A9N9F6M2_9GLOM</name>
<keyword evidence="3" id="KW-1185">Reference proteome</keyword>
<evidence type="ECO:0000313" key="3">
    <source>
        <dbReference type="Proteomes" id="UP000789739"/>
    </source>
</evidence>
<dbReference type="AlphaFoldDB" id="A0A9N9F6M2"/>
<reference evidence="2" key="1">
    <citation type="submission" date="2021-06" db="EMBL/GenBank/DDBJ databases">
        <authorList>
            <person name="Kallberg Y."/>
            <person name="Tangrot J."/>
            <person name="Rosling A."/>
        </authorList>
    </citation>
    <scope>NUCLEOTIDE SEQUENCE</scope>
    <source>
        <strain evidence="2">BR232B</strain>
    </source>
</reference>